<dbReference type="InterPro" id="IPR036056">
    <property type="entry name" value="Fibrinogen-like_C"/>
</dbReference>
<dbReference type="EMBL" id="CACRXK020000089">
    <property type="protein sequence ID" value="CAB3978103.1"/>
    <property type="molecule type" value="Genomic_DNA"/>
</dbReference>
<dbReference type="InterPro" id="IPR000742">
    <property type="entry name" value="EGF"/>
</dbReference>
<dbReference type="Gene3D" id="2.10.25.10">
    <property type="entry name" value="Laminin"/>
    <property type="match status" value="1"/>
</dbReference>
<dbReference type="AlphaFoldDB" id="A0A6S7FMN6"/>
<dbReference type="Proteomes" id="UP001152795">
    <property type="component" value="Unassembled WGS sequence"/>
</dbReference>
<dbReference type="PANTHER" id="PTHR24049">
    <property type="entry name" value="CRUMBS FAMILY MEMBER"/>
    <property type="match status" value="1"/>
</dbReference>
<evidence type="ECO:0000256" key="4">
    <source>
        <dbReference type="PROSITE-ProRule" id="PRU00076"/>
    </source>
</evidence>
<dbReference type="InterPro" id="IPR051022">
    <property type="entry name" value="Notch_Cell-Fate_Det"/>
</dbReference>
<dbReference type="PROSITE" id="PS00022">
    <property type="entry name" value="EGF_1"/>
    <property type="match status" value="2"/>
</dbReference>
<dbReference type="PROSITE" id="PS00010">
    <property type="entry name" value="ASX_HYDROXYL"/>
    <property type="match status" value="1"/>
</dbReference>
<keyword evidence="6" id="KW-1185">Reference proteome</keyword>
<dbReference type="OrthoDB" id="10045365at2759"/>
<evidence type="ECO:0000313" key="6">
    <source>
        <dbReference type="Proteomes" id="UP001152795"/>
    </source>
</evidence>
<evidence type="ECO:0000256" key="3">
    <source>
        <dbReference type="ARBA" id="ARBA00023157"/>
    </source>
</evidence>
<reference evidence="5" key="1">
    <citation type="submission" date="2020-04" db="EMBL/GenBank/DDBJ databases">
        <authorList>
            <person name="Alioto T."/>
            <person name="Alioto T."/>
            <person name="Gomez Garrido J."/>
        </authorList>
    </citation>
    <scope>NUCLEOTIDE SEQUENCE</scope>
    <source>
        <strain evidence="5">A484AB</strain>
    </source>
</reference>
<evidence type="ECO:0000256" key="1">
    <source>
        <dbReference type="ARBA" id="ARBA00022536"/>
    </source>
</evidence>
<dbReference type="PROSITE" id="PS50026">
    <property type="entry name" value="EGF_3"/>
    <property type="match status" value="1"/>
</dbReference>
<evidence type="ECO:0000256" key="2">
    <source>
        <dbReference type="ARBA" id="ARBA00022737"/>
    </source>
</evidence>
<keyword evidence="3 4" id="KW-1015">Disulfide bond</keyword>
<comment type="caution">
    <text evidence="4">Lacks conserved residue(s) required for the propagation of feature annotation.</text>
</comment>
<keyword evidence="2" id="KW-0677">Repeat</keyword>
<keyword evidence="1 4" id="KW-0245">EGF-like domain</keyword>
<dbReference type="SUPFAM" id="SSF57196">
    <property type="entry name" value="EGF/Laminin"/>
    <property type="match status" value="1"/>
</dbReference>
<dbReference type="Gene3D" id="2.60.120.1000">
    <property type="match status" value="1"/>
</dbReference>
<comment type="caution">
    <text evidence="5">The sequence shown here is derived from an EMBL/GenBank/DDBJ whole genome shotgun (WGS) entry which is preliminary data.</text>
</comment>
<protein>
    <submittedName>
        <fullName evidence="5">Neurogenic locus notch homolog 2-like</fullName>
    </submittedName>
</protein>
<dbReference type="InterPro" id="IPR000152">
    <property type="entry name" value="EGF-type_Asp/Asn_hydroxyl_site"/>
</dbReference>
<gene>
    <name evidence="5" type="ORF">PACLA_8A076978</name>
</gene>
<feature type="disulfide bond" evidence="4">
    <location>
        <begin position="145"/>
        <end position="154"/>
    </location>
</feature>
<evidence type="ECO:0000313" key="5">
    <source>
        <dbReference type="EMBL" id="CAB3978103.1"/>
    </source>
</evidence>
<proteinExistence type="predicted"/>
<accession>A0A6S7FMN6</accession>
<organism evidence="5 6">
    <name type="scientific">Paramuricea clavata</name>
    <name type="common">Red gorgonian</name>
    <name type="synonym">Violescent sea-whip</name>
    <dbReference type="NCBI Taxonomy" id="317549"/>
    <lineage>
        <taxon>Eukaryota</taxon>
        <taxon>Metazoa</taxon>
        <taxon>Cnidaria</taxon>
        <taxon>Anthozoa</taxon>
        <taxon>Octocorallia</taxon>
        <taxon>Malacalcyonacea</taxon>
        <taxon>Plexauridae</taxon>
        <taxon>Paramuricea</taxon>
    </lineage>
</organism>
<dbReference type="SUPFAM" id="SSF56496">
    <property type="entry name" value="Fibrinogen C-terminal domain-like"/>
    <property type="match status" value="1"/>
</dbReference>
<dbReference type="NCBIfam" id="NF040941">
    <property type="entry name" value="GGGWT_bact"/>
    <property type="match status" value="1"/>
</dbReference>
<name>A0A6S7FMN6_PARCT</name>
<sequence length="460" mass="52118">MSYIVVSVLIQVSLCRLILAAVPHSQSNYSKCVEEVQEFNTKCEIFVKDTNRDTNNVCESQSKTMMLKCQNIRINEECQKCFDTLNALVKDCAQFYLPATKTVECIDLKKKLTERCSMKCPVCHDELCRNGGKCRDAEYIFSCRCPGHVKGVHCETSRCSQPCQNKGICAGDDLCSCSYPHTGSFCNRVRLGSKYNPARNASEILHAGDSLGSGMYWIQPDGEPQPAFTYCDMKFDDGGWMLSSYGYVEIDGDDHRNRLMLNMNHPHGYLWLPQQRSFTHGVITLSKGATLLARSATYMIMAAGNNPRTGGIDEYKYVYRINLCNITRKITFDNHNAYHGASGSRNIPRMHLQTFTVYGLKGDLKNYTRFSLAESLGVTSRDSFPTGYGFYERKEQFGFFGNGPFFPSIHSGSGRVDSFRYGKCRSFTPNVEKTCYRFSYKGWYTATSVNNYGQMSIWFK</sequence>